<protein>
    <submittedName>
        <fullName evidence="2">Uncharacterized protein</fullName>
    </submittedName>
</protein>
<dbReference type="EMBL" id="JBJQND010000001">
    <property type="protein sequence ID" value="KAL3892170.1"/>
    <property type="molecule type" value="Genomic_DNA"/>
</dbReference>
<proteinExistence type="predicted"/>
<evidence type="ECO:0000313" key="3">
    <source>
        <dbReference type="Proteomes" id="UP001634394"/>
    </source>
</evidence>
<name>A0ABD3Y2L6_SINWO</name>
<keyword evidence="1" id="KW-0812">Transmembrane</keyword>
<reference evidence="2 3" key="1">
    <citation type="submission" date="2024-11" db="EMBL/GenBank/DDBJ databases">
        <title>Chromosome-level genome assembly of the freshwater bivalve Anodonta woodiana.</title>
        <authorList>
            <person name="Chen X."/>
        </authorList>
    </citation>
    <scope>NUCLEOTIDE SEQUENCE [LARGE SCALE GENOMIC DNA]</scope>
    <source>
        <strain evidence="2">MN2024</strain>
        <tissue evidence="2">Gills</tissue>
    </source>
</reference>
<gene>
    <name evidence="2" type="ORF">ACJMK2_004404</name>
</gene>
<accession>A0ABD3Y2L6</accession>
<organism evidence="2 3">
    <name type="scientific">Sinanodonta woodiana</name>
    <name type="common">Chinese pond mussel</name>
    <name type="synonym">Anodonta woodiana</name>
    <dbReference type="NCBI Taxonomy" id="1069815"/>
    <lineage>
        <taxon>Eukaryota</taxon>
        <taxon>Metazoa</taxon>
        <taxon>Spiralia</taxon>
        <taxon>Lophotrochozoa</taxon>
        <taxon>Mollusca</taxon>
        <taxon>Bivalvia</taxon>
        <taxon>Autobranchia</taxon>
        <taxon>Heteroconchia</taxon>
        <taxon>Palaeoheterodonta</taxon>
        <taxon>Unionida</taxon>
        <taxon>Unionoidea</taxon>
        <taxon>Unionidae</taxon>
        <taxon>Unioninae</taxon>
        <taxon>Sinanodonta</taxon>
    </lineage>
</organism>
<keyword evidence="3" id="KW-1185">Reference proteome</keyword>
<evidence type="ECO:0000313" key="2">
    <source>
        <dbReference type="EMBL" id="KAL3892170.1"/>
    </source>
</evidence>
<feature type="transmembrane region" description="Helical" evidence="1">
    <location>
        <begin position="38"/>
        <end position="59"/>
    </location>
</feature>
<dbReference type="Proteomes" id="UP001634394">
    <property type="component" value="Unassembled WGS sequence"/>
</dbReference>
<dbReference type="AlphaFoldDB" id="A0ABD3Y2L6"/>
<sequence>MADDGHEGTDGTIPDIHQTSASNIDEILLIKRLSKSELILRLLFSMCISLTVGLMILQVELAWESRELLLQLAHSDAGFYDLLDEDVPQQYEIWAWDPVLSLLKVNTSLFVH</sequence>
<keyword evidence="1" id="KW-1133">Transmembrane helix</keyword>
<comment type="caution">
    <text evidence="2">The sequence shown here is derived from an EMBL/GenBank/DDBJ whole genome shotgun (WGS) entry which is preliminary data.</text>
</comment>
<keyword evidence="1" id="KW-0472">Membrane</keyword>
<evidence type="ECO:0000256" key="1">
    <source>
        <dbReference type="SAM" id="Phobius"/>
    </source>
</evidence>